<dbReference type="SUPFAM" id="SSF51182">
    <property type="entry name" value="RmlC-like cupins"/>
    <property type="match status" value="1"/>
</dbReference>
<dbReference type="InterPro" id="IPR001387">
    <property type="entry name" value="Cro/C1-type_HTH"/>
</dbReference>
<dbReference type="Gene3D" id="2.60.120.10">
    <property type="entry name" value="Jelly Rolls"/>
    <property type="match status" value="1"/>
</dbReference>
<evidence type="ECO:0000313" key="4">
    <source>
        <dbReference type="EMBL" id="QJT11050.1"/>
    </source>
</evidence>
<dbReference type="CDD" id="cd00093">
    <property type="entry name" value="HTH_XRE"/>
    <property type="match status" value="1"/>
</dbReference>
<dbReference type="Pfam" id="PF01381">
    <property type="entry name" value="HTH_3"/>
    <property type="match status" value="1"/>
</dbReference>
<dbReference type="SMART" id="SM00530">
    <property type="entry name" value="HTH_XRE"/>
    <property type="match status" value="1"/>
</dbReference>
<feature type="compositionally biased region" description="Polar residues" evidence="2">
    <location>
        <begin position="1"/>
        <end position="11"/>
    </location>
</feature>
<dbReference type="Proteomes" id="UP000503251">
    <property type="component" value="Chromosome"/>
</dbReference>
<protein>
    <submittedName>
        <fullName evidence="4">Helix-turn-helix domain-containing protein</fullName>
    </submittedName>
</protein>
<proteinExistence type="predicted"/>
<reference evidence="4 5" key="1">
    <citation type="submission" date="2019-04" db="EMBL/GenBank/DDBJ databases">
        <title>Isolation and culture of sulfate reducing bacteria from the cold seep of the South China Sea.</title>
        <authorList>
            <person name="Sun C."/>
            <person name="Liu R."/>
        </authorList>
    </citation>
    <scope>NUCLEOTIDE SEQUENCE [LARGE SCALE GENOMIC DNA]</scope>
    <source>
        <strain evidence="4 5">CS1</strain>
    </source>
</reference>
<dbReference type="SUPFAM" id="SSF47413">
    <property type="entry name" value="lambda repressor-like DNA-binding domains"/>
    <property type="match status" value="1"/>
</dbReference>
<name>A0ABX6NMY3_9BACT</name>
<dbReference type="CDD" id="cd02209">
    <property type="entry name" value="cupin_XRE_C"/>
    <property type="match status" value="1"/>
</dbReference>
<dbReference type="InterPro" id="IPR010982">
    <property type="entry name" value="Lambda_DNA-bd_dom_sf"/>
</dbReference>
<sequence length="249" mass="27304">MRLYSRNTTSRQRGKEHAAAMGNNAPTIATPRRPYLFHLPSEVFPLIYDVYPKSVFITHPRGVALENDLRLIGGRIRQVRKQQGLRLSDLSNSAQCSESMLSKIENGKVTPSLATLRNIAKALDTRISTLISEESDSCMVVHAGDREMVCIKHDPDIEAARIIPSGSRRTLDAYVLKIPAGSTFNNGFPRDGEMLGYVVDGDIALGTSGEEHALSVGDAFHAHPKMQYVCRNDGNSMATLLLVSIMPGL</sequence>
<dbReference type="PANTHER" id="PTHR46797:SF1">
    <property type="entry name" value="METHYLPHOSPHONATE SYNTHASE"/>
    <property type="match status" value="1"/>
</dbReference>
<dbReference type="PROSITE" id="PS50943">
    <property type="entry name" value="HTH_CROC1"/>
    <property type="match status" value="1"/>
</dbReference>
<dbReference type="InterPro" id="IPR011051">
    <property type="entry name" value="RmlC_Cupin_sf"/>
</dbReference>
<gene>
    <name evidence="4" type="ORF">E8L03_19975</name>
</gene>
<dbReference type="InterPro" id="IPR014710">
    <property type="entry name" value="RmlC-like_jellyroll"/>
</dbReference>
<feature type="region of interest" description="Disordered" evidence="2">
    <location>
        <begin position="1"/>
        <end position="26"/>
    </location>
</feature>
<organism evidence="4 5">
    <name type="scientific">Oceanidesulfovibrio marinus</name>
    <dbReference type="NCBI Taxonomy" id="370038"/>
    <lineage>
        <taxon>Bacteria</taxon>
        <taxon>Pseudomonadati</taxon>
        <taxon>Thermodesulfobacteriota</taxon>
        <taxon>Desulfovibrionia</taxon>
        <taxon>Desulfovibrionales</taxon>
        <taxon>Desulfovibrionaceae</taxon>
        <taxon>Oceanidesulfovibrio</taxon>
    </lineage>
</organism>
<evidence type="ECO:0000256" key="2">
    <source>
        <dbReference type="SAM" id="MobiDB-lite"/>
    </source>
</evidence>
<feature type="domain" description="HTH cro/C1-type" evidence="3">
    <location>
        <begin position="76"/>
        <end position="130"/>
    </location>
</feature>
<keyword evidence="5" id="KW-1185">Reference proteome</keyword>
<dbReference type="EMBL" id="CP039543">
    <property type="protein sequence ID" value="QJT11050.1"/>
    <property type="molecule type" value="Genomic_DNA"/>
</dbReference>
<dbReference type="Gene3D" id="1.10.260.40">
    <property type="entry name" value="lambda repressor-like DNA-binding domains"/>
    <property type="match status" value="1"/>
</dbReference>
<accession>A0ABX6NMY3</accession>
<dbReference type="InterPro" id="IPR050807">
    <property type="entry name" value="TransReg_Diox_bact_type"/>
</dbReference>
<evidence type="ECO:0000259" key="3">
    <source>
        <dbReference type="PROSITE" id="PS50943"/>
    </source>
</evidence>
<evidence type="ECO:0000313" key="5">
    <source>
        <dbReference type="Proteomes" id="UP000503251"/>
    </source>
</evidence>
<dbReference type="PANTHER" id="PTHR46797">
    <property type="entry name" value="HTH-TYPE TRANSCRIPTIONAL REGULATOR"/>
    <property type="match status" value="1"/>
</dbReference>
<keyword evidence="1" id="KW-0238">DNA-binding</keyword>
<evidence type="ECO:0000256" key="1">
    <source>
        <dbReference type="ARBA" id="ARBA00023125"/>
    </source>
</evidence>